<evidence type="ECO:0000256" key="1">
    <source>
        <dbReference type="ARBA" id="ARBA00004141"/>
    </source>
</evidence>
<evidence type="ECO:0008006" key="8">
    <source>
        <dbReference type="Google" id="ProtNLM"/>
    </source>
</evidence>
<evidence type="ECO:0000256" key="2">
    <source>
        <dbReference type="ARBA" id="ARBA00022692"/>
    </source>
</evidence>
<keyword evidence="4 5" id="KW-0472">Membrane</keyword>
<feature type="transmembrane region" description="Helical" evidence="5">
    <location>
        <begin position="364"/>
        <end position="382"/>
    </location>
</feature>
<keyword evidence="2 5" id="KW-0812">Transmembrane</keyword>
<feature type="transmembrane region" description="Helical" evidence="5">
    <location>
        <begin position="274"/>
        <end position="298"/>
    </location>
</feature>
<evidence type="ECO:0000313" key="7">
    <source>
        <dbReference type="Proteomes" id="UP000736335"/>
    </source>
</evidence>
<keyword evidence="7" id="KW-1185">Reference proteome</keyword>
<evidence type="ECO:0000256" key="5">
    <source>
        <dbReference type="SAM" id="Phobius"/>
    </source>
</evidence>
<name>A0A9P6HHR6_9AGAM</name>
<evidence type="ECO:0000256" key="3">
    <source>
        <dbReference type="ARBA" id="ARBA00022989"/>
    </source>
</evidence>
<comment type="caution">
    <text evidence="6">The sequence shown here is derived from an EMBL/GenBank/DDBJ whole genome shotgun (WGS) entry which is preliminary data.</text>
</comment>
<feature type="transmembrane region" description="Helical" evidence="5">
    <location>
        <begin position="338"/>
        <end position="358"/>
    </location>
</feature>
<protein>
    <recommendedName>
        <fullName evidence="8">EamA domain-containing protein</fullName>
    </recommendedName>
</protein>
<gene>
    <name evidence="6" type="ORF">BJ322DRAFT_1053789</name>
</gene>
<feature type="transmembrane region" description="Helical" evidence="5">
    <location>
        <begin position="160"/>
        <end position="180"/>
    </location>
</feature>
<dbReference type="SUPFAM" id="SSF103481">
    <property type="entry name" value="Multidrug resistance efflux transporter EmrE"/>
    <property type="match status" value="1"/>
</dbReference>
<feature type="transmembrane region" description="Helical" evidence="5">
    <location>
        <begin position="310"/>
        <end position="331"/>
    </location>
</feature>
<reference evidence="6" key="2">
    <citation type="submission" date="2020-11" db="EMBL/GenBank/DDBJ databases">
        <authorList>
            <consortium name="DOE Joint Genome Institute"/>
            <person name="Kuo A."/>
            <person name="Miyauchi S."/>
            <person name="Kiss E."/>
            <person name="Drula E."/>
            <person name="Kohler A."/>
            <person name="Sanchez-Garcia M."/>
            <person name="Andreopoulos B."/>
            <person name="Barry K.W."/>
            <person name="Bonito G."/>
            <person name="Buee M."/>
            <person name="Carver A."/>
            <person name="Chen C."/>
            <person name="Cichocki N."/>
            <person name="Clum A."/>
            <person name="Culley D."/>
            <person name="Crous P.W."/>
            <person name="Fauchery L."/>
            <person name="Girlanda M."/>
            <person name="Hayes R."/>
            <person name="Keri Z."/>
            <person name="Labutti K."/>
            <person name="Lipzen A."/>
            <person name="Lombard V."/>
            <person name="Magnuson J."/>
            <person name="Maillard F."/>
            <person name="Morin E."/>
            <person name="Murat C."/>
            <person name="Nolan M."/>
            <person name="Ohm R."/>
            <person name="Pangilinan J."/>
            <person name="Pereira M."/>
            <person name="Perotto S."/>
            <person name="Peter M."/>
            <person name="Riley R."/>
            <person name="Sitrit Y."/>
            <person name="Stielow B."/>
            <person name="Szollosi G."/>
            <person name="Zifcakova L."/>
            <person name="Stursova M."/>
            <person name="Spatafora J.W."/>
            <person name="Tedersoo L."/>
            <person name="Vaario L.-M."/>
            <person name="Yamada A."/>
            <person name="Yan M."/>
            <person name="Wang P."/>
            <person name="Xu J."/>
            <person name="Bruns T."/>
            <person name="Baldrian P."/>
            <person name="Vilgalys R."/>
            <person name="Henrissat B."/>
            <person name="Grigoriev I.V."/>
            <person name="Hibbett D."/>
            <person name="Nagy L.G."/>
            <person name="Martin F.M."/>
        </authorList>
    </citation>
    <scope>NUCLEOTIDE SEQUENCE</scope>
    <source>
        <strain evidence="6">UH-Tt-Lm1</strain>
    </source>
</reference>
<evidence type="ECO:0000256" key="4">
    <source>
        <dbReference type="ARBA" id="ARBA00023136"/>
    </source>
</evidence>
<dbReference type="InterPro" id="IPR037185">
    <property type="entry name" value="EmrE-like"/>
</dbReference>
<feature type="transmembrane region" description="Helical" evidence="5">
    <location>
        <begin position="62"/>
        <end position="81"/>
    </location>
</feature>
<comment type="subcellular location">
    <subcellularLocation>
        <location evidence="1">Membrane</location>
        <topology evidence="1">Multi-pass membrane protein</topology>
    </subcellularLocation>
</comment>
<feature type="transmembrane region" description="Helical" evidence="5">
    <location>
        <begin position="29"/>
        <end position="50"/>
    </location>
</feature>
<dbReference type="Proteomes" id="UP000736335">
    <property type="component" value="Unassembled WGS sequence"/>
</dbReference>
<dbReference type="OrthoDB" id="1436450at2759"/>
<reference evidence="6" key="1">
    <citation type="journal article" date="2020" name="Nat. Commun.">
        <title>Large-scale genome sequencing of mycorrhizal fungi provides insights into the early evolution of symbiotic traits.</title>
        <authorList>
            <person name="Miyauchi S."/>
            <person name="Kiss E."/>
            <person name="Kuo A."/>
            <person name="Drula E."/>
            <person name="Kohler A."/>
            <person name="Sanchez-Garcia M."/>
            <person name="Morin E."/>
            <person name="Andreopoulos B."/>
            <person name="Barry K.W."/>
            <person name="Bonito G."/>
            <person name="Buee M."/>
            <person name="Carver A."/>
            <person name="Chen C."/>
            <person name="Cichocki N."/>
            <person name="Clum A."/>
            <person name="Culley D."/>
            <person name="Crous P.W."/>
            <person name="Fauchery L."/>
            <person name="Girlanda M."/>
            <person name="Hayes R.D."/>
            <person name="Keri Z."/>
            <person name="LaButti K."/>
            <person name="Lipzen A."/>
            <person name="Lombard V."/>
            <person name="Magnuson J."/>
            <person name="Maillard F."/>
            <person name="Murat C."/>
            <person name="Nolan M."/>
            <person name="Ohm R.A."/>
            <person name="Pangilinan J."/>
            <person name="Pereira M.F."/>
            <person name="Perotto S."/>
            <person name="Peter M."/>
            <person name="Pfister S."/>
            <person name="Riley R."/>
            <person name="Sitrit Y."/>
            <person name="Stielow J.B."/>
            <person name="Szollosi G."/>
            <person name="Zifcakova L."/>
            <person name="Stursova M."/>
            <person name="Spatafora J.W."/>
            <person name="Tedersoo L."/>
            <person name="Vaario L.M."/>
            <person name="Yamada A."/>
            <person name="Yan M."/>
            <person name="Wang P."/>
            <person name="Xu J."/>
            <person name="Bruns T."/>
            <person name="Baldrian P."/>
            <person name="Vilgalys R."/>
            <person name="Dunand C."/>
            <person name="Henrissat B."/>
            <person name="Grigoriev I.V."/>
            <person name="Hibbett D."/>
            <person name="Nagy L.G."/>
            <person name="Martin F.M."/>
        </authorList>
    </citation>
    <scope>NUCLEOTIDE SEQUENCE</scope>
    <source>
        <strain evidence="6">UH-Tt-Lm1</strain>
    </source>
</reference>
<feature type="transmembrane region" description="Helical" evidence="5">
    <location>
        <begin position="187"/>
        <end position="205"/>
    </location>
</feature>
<feature type="transmembrane region" description="Helical" evidence="5">
    <location>
        <begin position="244"/>
        <end position="262"/>
    </location>
</feature>
<evidence type="ECO:0000313" key="6">
    <source>
        <dbReference type="EMBL" id="KAF9787144.1"/>
    </source>
</evidence>
<dbReference type="PANTHER" id="PTHR23051">
    <property type="entry name" value="SOLUTE CARRIER FAMILY 35, MEMBER F5"/>
    <property type="match status" value="1"/>
</dbReference>
<dbReference type="AlphaFoldDB" id="A0A9P6HHR6"/>
<organism evidence="6 7">
    <name type="scientific">Thelephora terrestris</name>
    <dbReference type="NCBI Taxonomy" id="56493"/>
    <lineage>
        <taxon>Eukaryota</taxon>
        <taxon>Fungi</taxon>
        <taxon>Dikarya</taxon>
        <taxon>Basidiomycota</taxon>
        <taxon>Agaricomycotina</taxon>
        <taxon>Agaricomycetes</taxon>
        <taxon>Thelephorales</taxon>
        <taxon>Thelephoraceae</taxon>
        <taxon>Thelephora</taxon>
    </lineage>
</organism>
<sequence>MDSLRHRPTSPLRGAAKAARILVNDRRDYLVGILLLLFVVFLWTLANFATQDVFQAGYEKPFLVTWLDMSSFAVYLIPIWLKKLLGKGLDEQRRSGYERLTADPTLRSDTIDDGGDLTSCEQHLPPLTTRETLQLALICCFIWFAALWTVIASLDYTSVASSTIMSSMSGIFTLGIGRAFKVESLSVVKVVAVAISFSGVLLVSLSDSTQTVAPEGVSSTPGATSRVGRLVHDEEYSNPLLGDLLALSSAVFSAFYVILLKVKVRQESRIDMQLFFGFAGLFSILFLWPLGVVLHLTGAETFEFPSGPRIIGGLLVNMLITCSSNYIYLIAMLKTTPLVVTVGLSLAIPVAAAGDFLLGRTVKLVSLLGALLVLGSFIVVGLEDSKNEGLPAENSVAGGDQVGIRLRIPSEVEDYPPL</sequence>
<dbReference type="GO" id="GO:0000329">
    <property type="term" value="C:fungal-type vacuole membrane"/>
    <property type="evidence" value="ECO:0007669"/>
    <property type="project" value="TreeGrafter"/>
</dbReference>
<keyword evidence="3 5" id="KW-1133">Transmembrane helix</keyword>
<feature type="transmembrane region" description="Helical" evidence="5">
    <location>
        <begin position="135"/>
        <end position="154"/>
    </location>
</feature>
<dbReference type="EMBL" id="WIUZ02000005">
    <property type="protein sequence ID" value="KAF9787144.1"/>
    <property type="molecule type" value="Genomic_DNA"/>
</dbReference>
<proteinExistence type="predicted"/>
<accession>A0A9P6HHR6</accession>
<dbReference type="PANTHER" id="PTHR23051:SF0">
    <property type="entry name" value="SOLUTE CARRIER FAMILY 35 MEMBER F5"/>
    <property type="match status" value="1"/>
</dbReference>